<dbReference type="Proteomes" id="UP000603141">
    <property type="component" value="Unassembled WGS sequence"/>
</dbReference>
<gene>
    <name evidence="1" type="ORF">JIN85_19560</name>
</gene>
<evidence type="ECO:0000313" key="2">
    <source>
        <dbReference type="Proteomes" id="UP000603141"/>
    </source>
</evidence>
<dbReference type="EMBL" id="JAENIJ010000066">
    <property type="protein sequence ID" value="MBK1884623.1"/>
    <property type="molecule type" value="Genomic_DNA"/>
</dbReference>
<sequence>MAVDPALVGSYPSKTHSGAGYFYDDVLEYRVWIDPQSGGERLNAGSDYFKAFATYEEALKYSQSTKGAESPLVLVRQLEHVNEPKKGIFEHVKGERLTEWQVEWLAESKRGPNSIPDFLAKHRKSLR</sequence>
<reference evidence="1" key="1">
    <citation type="submission" date="2021-01" db="EMBL/GenBank/DDBJ databases">
        <title>Modified the classification status of verrucomicrobia.</title>
        <authorList>
            <person name="Feng X."/>
        </authorList>
    </citation>
    <scope>NUCLEOTIDE SEQUENCE</scope>
    <source>
        <strain evidence="1">KCTC 22041</strain>
    </source>
</reference>
<accession>A0A934SA35</accession>
<keyword evidence="2" id="KW-1185">Reference proteome</keyword>
<proteinExistence type="predicted"/>
<dbReference type="AlphaFoldDB" id="A0A934SA35"/>
<comment type="caution">
    <text evidence="1">The sequence shown here is derived from an EMBL/GenBank/DDBJ whole genome shotgun (WGS) entry which is preliminary data.</text>
</comment>
<name>A0A934SA35_9BACT</name>
<evidence type="ECO:0000313" key="1">
    <source>
        <dbReference type="EMBL" id="MBK1884623.1"/>
    </source>
</evidence>
<organism evidence="1 2">
    <name type="scientific">Luteolibacter pohnpeiensis</name>
    <dbReference type="NCBI Taxonomy" id="454153"/>
    <lineage>
        <taxon>Bacteria</taxon>
        <taxon>Pseudomonadati</taxon>
        <taxon>Verrucomicrobiota</taxon>
        <taxon>Verrucomicrobiia</taxon>
        <taxon>Verrucomicrobiales</taxon>
        <taxon>Verrucomicrobiaceae</taxon>
        <taxon>Luteolibacter</taxon>
    </lineage>
</organism>
<protein>
    <submittedName>
        <fullName evidence="1">GCN5 family acetyltransferase</fullName>
    </submittedName>
</protein>